<organism evidence="3 4">
    <name type="scientific">Yersinia frederiksenii</name>
    <dbReference type="NCBI Taxonomy" id="29484"/>
    <lineage>
        <taxon>Bacteria</taxon>
        <taxon>Pseudomonadati</taxon>
        <taxon>Pseudomonadota</taxon>
        <taxon>Gammaproteobacteria</taxon>
        <taxon>Enterobacterales</taxon>
        <taxon>Yersiniaceae</taxon>
        <taxon>Yersinia</taxon>
    </lineage>
</organism>
<evidence type="ECO:0000259" key="2">
    <source>
        <dbReference type="Pfam" id="PF05689"/>
    </source>
</evidence>
<feature type="domain" description="InvasinE Adhesion" evidence="2">
    <location>
        <begin position="294"/>
        <end position="429"/>
    </location>
</feature>
<proteinExistence type="predicted"/>
<evidence type="ECO:0000313" key="3">
    <source>
        <dbReference type="EMBL" id="SUP76936.1"/>
    </source>
</evidence>
<dbReference type="Pfam" id="PF05689">
    <property type="entry name" value="InvE_AD"/>
    <property type="match status" value="1"/>
</dbReference>
<protein>
    <submittedName>
        <fullName evidence="3">Invasin</fullName>
    </submittedName>
</protein>
<dbReference type="SUPFAM" id="SSF49482">
    <property type="entry name" value="Aromatic compound dioxygenase"/>
    <property type="match status" value="1"/>
</dbReference>
<accession>A0A380PTL2</accession>
<reference evidence="3 4" key="1">
    <citation type="submission" date="2018-06" db="EMBL/GenBank/DDBJ databases">
        <authorList>
            <consortium name="Pathogen Informatics"/>
            <person name="Doyle S."/>
        </authorList>
    </citation>
    <scope>NUCLEOTIDE SEQUENCE [LARGE SCALE GENOMIC DNA]</scope>
    <source>
        <strain evidence="3 4">NCTC11470</strain>
    </source>
</reference>
<dbReference type="Proteomes" id="UP000254835">
    <property type="component" value="Unassembled WGS sequence"/>
</dbReference>
<dbReference type="GO" id="GO:0016702">
    <property type="term" value="F:oxidoreductase activity, acting on single donors with incorporation of molecular oxygen, incorporation of two atoms of oxygen"/>
    <property type="evidence" value="ECO:0007669"/>
    <property type="project" value="InterPro"/>
</dbReference>
<dbReference type="GeneID" id="57906000"/>
<feature type="domain" description="Bacterial Immunoglobulin-like 21" evidence="1">
    <location>
        <begin position="194"/>
        <end position="291"/>
    </location>
</feature>
<dbReference type="AlphaFoldDB" id="A0A380PTL2"/>
<evidence type="ECO:0000313" key="4">
    <source>
        <dbReference type="Proteomes" id="UP000254835"/>
    </source>
</evidence>
<gene>
    <name evidence="3" type="ORF">NCTC11470_01994</name>
</gene>
<dbReference type="OrthoDB" id="6594939at2"/>
<name>A0A380PTL2_YERFR</name>
<dbReference type="InterPro" id="IPR015889">
    <property type="entry name" value="Intradiol_dOase_core"/>
</dbReference>
<dbReference type="Pfam" id="PF05688">
    <property type="entry name" value="BIg21"/>
    <property type="match status" value="1"/>
</dbReference>
<dbReference type="GO" id="GO:0005506">
    <property type="term" value="F:iron ion binding"/>
    <property type="evidence" value="ECO:0007669"/>
    <property type="project" value="InterPro"/>
</dbReference>
<evidence type="ECO:0000259" key="1">
    <source>
        <dbReference type="Pfam" id="PF05688"/>
    </source>
</evidence>
<dbReference type="EMBL" id="UHJA01000001">
    <property type="protein sequence ID" value="SUP76936.1"/>
    <property type="molecule type" value="Genomic_DNA"/>
</dbReference>
<sequence>MRKTKTRPDYRGLKETLLLLVIWVGLAVTPGWAVLSDNTGQIQGRAPTGTVTLQALLPDGATLVTDNATLGQALIPNQFSVSPDITNPVLQDADGDSGLSEQLDFPGATLTWTHNGTALTAAQLAAPLGNNFSGETLALTVSAPLTISSVTGLPTTAGAQIYTTEYALVVDTVPPTNPLEITLDKNTAYVEGGVINMTVTARDSGGNPVSGAFISFAASATVDRQGNTGGWTGTSGPLLLDNTNLGGLFVTGPDGTVTIAVTQPGGLGVKTTITATSGTTTASTDVIFAIVTSPDTPLANMYGHMSETVIANSRTYKRPILQTEWPGGSAITINNESWGRYEYTFAATQLCGGSVYVPTLIQLISLQATTPLGQFETVHGWPSGNASLGEGFYWSNTQVAALQLLYVLHLNTAQERELSPAIPSLITCLQN</sequence>
<dbReference type="RefSeq" id="WP_032910312.1">
    <property type="nucleotide sequence ID" value="NZ_CP023964.1"/>
</dbReference>
<dbReference type="InterPro" id="IPR008541">
    <property type="entry name" value="InvE_AD"/>
</dbReference>
<dbReference type="InterPro" id="IPR008542">
    <property type="entry name" value="BIg21"/>
</dbReference>